<keyword evidence="3" id="KW-1185">Reference proteome</keyword>
<dbReference type="Proteomes" id="UP001500618">
    <property type="component" value="Unassembled WGS sequence"/>
</dbReference>
<gene>
    <name evidence="2" type="ORF">GCM10009765_41250</name>
</gene>
<evidence type="ECO:0000313" key="2">
    <source>
        <dbReference type="EMBL" id="GAA1687488.1"/>
    </source>
</evidence>
<name>A0ABN2HGA9_9ACTN</name>
<evidence type="ECO:0008006" key="4">
    <source>
        <dbReference type="Google" id="ProtNLM"/>
    </source>
</evidence>
<sequence>MRSHRRIVASSLVGFAALAGLAFSTPSAAAPAVHAQPSDIGHDCPGFRASLPGWQEWTAFQDPTAGASCAHCAEQGVDMYRNNQAGDWDCYQDPFHSNLVRLYVLR</sequence>
<comment type="caution">
    <text evidence="2">The sequence shown here is derived from an EMBL/GenBank/DDBJ whole genome shotgun (WGS) entry which is preliminary data.</text>
</comment>
<accession>A0ABN2HGA9</accession>
<feature type="chain" id="PRO_5045983752" description="Secreted protein" evidence="1">
    <location>
        <begin position="30"/>
        <end position="106"/>
    </location>
</feature>
<protein>
    <recommendedName>
        <fullName evidence="4">Secreted protein</fullName>
    </recommendedName>
</protein>
<reference evidence="2 3" key="1">
    <citation type="journal article" date="2019" name="Int. J. Syst. Evol. Microbiol.">
        <title>The Global Catalogue of Microorganisms (GCM) 10K type strain sequencing project: providing services to taxonomists for standard genome sequencing and annotation.</title>
        <authorList>
            <consortium name="The Broad Institute Genomics Platform"/>
            <consortium name="The Broad Institute Genome Sequencing Center for Infectious Disease"/>
            <person name="Wu L."/>
            <person name="Ma J."/>
        </authorList>
    </citation>
    <scope>NUCLEOTIDE SEQUENCE [LARGE SCALE GENOMIC DNA]</scope>
    <source>
        <strain evidence="2 3">JCM 14718</strain>
    </source>
</reference>
<dbReference type="EMBL" id="BAAANY010000015">
    <property type="protein sequence ID" value="GAA1687488.1"/>
    <property type="molecule type" value="Genomic_DNA"/>
</dbReference>
<evidence type="ECO:0000256" key="1">
    <source>
        <dbReference type="SAM" id="SignalP"/>
    </source>
</evidence>
<organism evidence="2 3">
    <name type="scientific">Fodinicola feengrottensis</name>
    <dbReference type="NCBI Taxonomy" id="435914"/>
    <lineage>
        <taxon>Bacteria</taxon>
        <taxon>Bacillati</taxon>
        <taxon>Actinomycetota</taxon>
        <taxon>Actinomycetes</taxon>
        <taxon>Mycobacteriales</taxon>
        <taxon>Fodinicola</taxon>
    </lineage>
</organism>
<feature type="signal peptide" evidence="1">
    <location>
        <begin position="1"/>
        <end position="29"/>
    </location>
</feature>
<proteinExistence type="predicted"/>
<dbReference type="RefSeq" id="WP_163568650.1">
    <property type="nucleotide sequence ID" value="NZ_BAAANY010000015.1"/>
</dbReference>
<keyword evidence="1" id="KW-0732">Signal</keyword>
<evidence type="ECO:0000313" key="3">
    <source>
        <dbReference type="Proteomes" id="UP001500618"/>
    </source>
</evidence>